<dbReference type="KEGG" id="bfc:BacF7301_19990"/>
<dbReference type="AlphaFoldDB" id="A0A6H0KSW7"/>
<evidence type="ECO:0000256" key="5">
    <source>
        <dbReference type="PIRSR" id="PIRSR620019-1"/>
    </source>
</evidence>
<dbReference type="InterPro" id="IPR050179">
    <property type="entry name" value="Trans_hexapeptide_repeat"/>
</dbReference>
<dbReference type="CDD" id="cd03360">
    <property type="entry name" value="LbH_AT_putative"/>
    <property type="match status" value="1"/>
</dbReference>
<dbReference type="PANTHER" id="PTHR43300">
    <property type="entry name" value="ACETYLTRANSFERASE"/>
    <property type="match status" value="1"/>
</dbReference>
<dbReference type="Gene3D" id="2.160.10.10">
    <property type="entry name" value="Hexapeptide repeat proteins"/>
    <property type="match status" value="1"/>
</dbReference>
<dbReference type="PROSITE" id="PS00101">
    <property type="entry name" value="HEXAPEP_TRANSFERASES"/>
    <property type="match status" value="1"/>
</dbReference>
<keyword evidence="4" id="KW-0012">Acyltransferase</keyword>
<evidence type="ECO:0000313" key="7">
    <source>
        <dbReference type="Proteomes" id="UP000501780"/>
    </source>
</evidence>
<dbReference type="GO" id="GO:0016746">
    <property type="term" value="F:acyltransferase activity"/>
    <property type="evidence" value="ECO:0007669"/>
    <property type="project" value="UniProtKB-KW"/>
</dbReference>
<dbReference type="Pfam" id="PF00132">
    <property type="entry name" value="Hexapep"/>
    <property type="match status" value="1"/>
</dbReference>
<evidence type="ECO:0000256" key="2">
    <source>
        <dbReference type="ARBA" id="ARBA00022679"/>
    </source>
</evidence>
<evidence type="ECO:0000256" key="4">
    <source>
        <dbReference type="ARBA" id="ARBA00023315"/>
    </source>
</evidence>
<dbReference type="NCBIfam" id="TIGR03570">
    <property type="entry name" value="NeuD_NnaD"/>
    <property type="match status" value="1"/>
</dbReference>
<sequence length="201" mass="21495">MDKDVILLGGFHEVIELCEKAGYNIVGIIDGRLRDSYFGYSVIGSDADAEVLFSNYGKCKLVLTPDSPKIREKLVNLYKPLGYDFATVISPQATISKFSTVGKGTIIQDGVNISACTTIGNYVKLNTNCNVMHDNVISDYVTIAPNAINLGRITVGRSSYIGANATILPEVKIGHHSTVGAGAVVTKDVDDNKIVKGVPAK</sequence>
<proteinExistence type="inferred from homology"/>
<dbReference type="Proteomes" id="UP000501780">
    <property type="component" value="Chromosome"/>
</dbReference>
<dbReference type="RefSeq" id="WP_167965606.1">
    <property type="nucleotide sequence ID" value="NZ_CP050831.1"/>
</dbReference>
<gene>
    <name evidence="6" type="ORF">BacF7301_19990</name>
</gene>
<organism evidence="6 7">
    <name type="scientific">Bacteroides faecium</name>
    <dbReference type="NCBI Taxonomy" id="2715212"/>
    <lineage>
        <taxon>Bacteria</taxon>
        <taxon>Pseudomonadati</taxon>
        <taxon>Bacteroidota</taxon>
        <taxon>Bacteroidia</taxon>
        <taxon>Bacteroidales</taxon>
        <taxon>Bacteroidaceae</taxon>
        <taxon>Bacteroides</taxon>
    </lineage>
</organism>
<reference evidence="6 7" key="1">
    <citation type="submission" date="2020-03" db="EMBL/GenBank/DDBJ databases">
        <title>Genomic analysis of Bacteroides faecium CBA7301.</title>
        <authorList>
            <person name="Kim J."/>
            <person name="Roh S.W."/>
        </authorList>
    </citation>
    <scope>NUCLEOTIDE SEQUENCE [LARGE SCALE GENOMIC DNA]</scope>
    <source>
        <strain evidence="6 7">CBA7301</strain>
    </source>
</reference>
<dbReference type="SUPFAM" id="SSF51161">
    <property type="entry name" value="Trimeric LpxA-like enzymes"/>
    <property type="match status" value="1"/>
</dbReference>
<evidence type="ECO:0000256" key="3">
    <source>
        <dbReference type="ARBA" id="ARBA00022737"/>
    </source>
</evidence>
<dbReference type="InterPro" id="IPR011004">
    <property type="entry name" value="Trimer_LpxA-like_sf"/>
</dbReference>
<keyword evidence="2 6" id="KW-0808">Transferase</keyword>
<keyword evidence="7" id="KW-1185">Reference proteome</keyword>
<keyword evidence="3" id="KW-0677">Repeat</keyword>
<dbReference type="InterPro" id="IPR018357">
    <property type="entry name" value="Hexapep_transf_CS"/>
</dbReference>
<comment type="similarity">
    <text evidence="1">Belongs to the transferase hexapeptide repeat family.</text>
</comment>
<feature type="active site" description="Proton acceptor" evidence="5">
    <location>
        <position position="133"/>
    </location>
</feature>
<accession>A0A6H0KSW7</accession>
<dbReference type="InterPro" id="IPR020019">
    <property type="entry name" value="AcTrfase_PglD-like"/>
</dbReference>
<dbReference type="InterPro" id="IPR001451">
    <property type="entry name" value="Hexapep"/>
</dbReference>
<dbReference type="EMBL" id="CP050831">
    <property type="protein sequence ID" value="QIU96289.1"/>
    <property type="molecule type" value="Genomic_DNA"/>
</dbReference>
<feature type="site" description="Increases basicity of active site His" evidence="5">
    <location>
        <position position="134"/>
    </location>
</feature>
<protein>
    <submittedName>
        <fullName evidence="6">Hexapeptide transferase</fullName>
    </submittedName>
</protein>
<name>A0A6H0KSW7_9BACE</name>
<evidence type="ECO:0000256" key="1">
    <source>
        <dbReference type="ARBA" id="ARBA00007274"/>
    </source>
</evidence>
<evidence type="ECO:0000313" key="6">
    <source>
        <dbReference type="EMBL" id="QIU96289.1"/>
    </source>
</evidence>